<dbReference type="InterPro" id="IPR052714">
    <property type="entry name" value="MFS_Exporter"/>
</dbReference>
<sequence length="409" mass="43480">MEAQQRRNLLALFAAGLLFWSSLASMLPALPPYIEDMGGTTQQVGMVMGGFAIGLLMFRQRLGHLADQHSRKLVILIGTIVMAIAPLGYLFADSIVWLMAIRVFHGIGLAAFTTGYIALVTDLSPVGQRGELIGYMSLVTPLGMGLGPALGGLLEAQAGYTAFFLFSGGLGLFAFVCASQVREPERIQGAKSKTAKLTFKGFWQLLVSPRLRIPAVVLLLAGLAFGGVSTFAALYIRATDVDLNPGWFFTAVAIGSFGMRLIAGRASDRYGRGVFITGSLIGYGLALTLFSQAKTPQAFLVIGLIQGSGAGILLPLMIALISDRSGAHERGRVFSACIAGFDLGIAIAGPVWGTIAEPLGYPSIFLGAAGLIVLALIIFTTQSSKTLSHSFRFAVGRERDIYVYREVES</sequence>
<dbReference type="InterPro" id="IPR011701">
    <property type="entry name" value="MFS"/>
</dbReference>
<keyword evidence="2 5" id="KW-0812">Transmembrane</keyword>
<dbReference type="Gene3D" id="1.20.1250.20">
    <property type="entry name" value="MFS general substrate transporter like domains"/>
    <property type="match status" value="2"/>
</dbReference>
<dbReference type="PANTHER" id="PTHR23531:SF1">
    <property type="entry name" value="QUINOLENE RESISTANCE PROTEIN NORA"/>
    <property type="match status" value="1"/>
</dbReference>
<dbReference type="SUPFAM" id="SSF103473">
    <property type="entry name" value="MFS general substrate transporter"/>
    <property type="match status" value="1"/>
</dbReference>
<dbReference type="CDD" id="cd17489">
    <property type="entry name" value="MFS_YfcJ_like"/>
    <property type="match status" value="1"/>
</dbReference>
<dbReference type="GO" id="GO:0022857">
    <property type="term" value="F:transmembrane transporter activity"/>
    <property type="evidence" value="ECO:0007669"/>
    <property type="project" value="InterPro"/>
</dbReference>
<keyword evidence="4 5" id="KW-0472">Membrane</keyword>
<keyword evidence="8" id="KW-1185">Reference proteome</keyword>
<feature type="transmembrane region" description="Helical" evidence="5">
    <location>
        <begin position="95"/>
        <end position="120"/>
    </location>
</feature>
<protein>
    <submittedName>
        <fullName evidence="7">Transporter, major facilitator family</fullName>
    </submittedName>
</protein>
<feature type="transmembrane region" description="Helical" evidence="5">
    <location>
        <begin position="215"/>
        <end position="238"/>
    </location>
</feature>
<dbReference type="Proteomes" id="UP000003835">
    <property type="component" value="Unassembled WGS sequence"/>
</dbReference>
<reference evidence="7 8" key="1">
    <citation type="submission" date="2008-07" db="EMBL/GenBank/DDBJ databases">
        <authorList>
            <person name="Tandeau de Marsac N."/>
            <person name="Ferriera S."/>
            <person name="Johnson J."/>
            <person name="Kravitz S."/>
            <person name="Beeson K."/>
            <person name="Sutton G."/>
            <person name="Rogers Y.-H."/>
            <person name="Friedman R."/>
            <person name="Frazier M."/>
            <person name="Venter J.C."/>
        </authorList>
    </citation>
    <scope>NUCLEOTIDE SEQUENCE [LARGE SCALE GENOMIC DNA]</scope>
    <source>
        <strain evidence="7 8">PCC 7420</strain>
    </source>
</reference>
<dbReference type="Pfam" id="PF07690">
    <property type="entry name" value="MFS_1"/>
    <property type="match status" value="2"/>
</dbReference>
<dbReference type="STRING" id="118168.MC7420_6345"/>
<dbReference type="GO" id="GO:0005886">
    <property type="term" value="C:plasma membrane"/>
    <property type="evidence" value="ECO:0007669"/>
    <property type="project" value="UniProtKB-SubCell"/>
</dbReference>
<dbReference type="AlphaFoldDB" id="B4VQN8"/>
<dbReference type="PROSITE" id="PS50850">
    <property type="entry name" value="MFS"/>
    <property type="match status" value="1"/>
</dbReference>
<feature type="transmembrane region" description="Helical" evidence="5">
    <location>
        <begin position="160"/>
        <end position="178"/>
    </location>
</feature>
<evidence type="ECO:0000256" key="3">
    <source>
        <dbReference type="ARBA" id="ARBA00022989"/>
    </source>
</evidence>
<evidence type="ECO:0000256" key="4">
    <source>
        <dbReference type="ARBA" id="ARBA00023136"/>
    </source>
</evidence>
<evidence type="ECO:0000256" key="2">
    <source>
        <dbReference type="ARBA" id="ARBA00022692"/>
    </source>
</evidence>
<feature type="transmembrane region" description="Helical" evidence="5">
    <location>
        <begin position="40"/>
        <end position="58"/>
    </location>
</feature>
<feature type="transmembrane region" description="Helical" evidence="5">
    <location>
        <begin position="274"/>
        <end position="293"/>
    </location>
</feature>
<evidence type="ECO:0000313" key="7">
    <source>
        <dbReference type="EMBL" id="EDX75690.1"/>
    </source>
</evidence>
<dbReference type="eggNOG" id="COG2814">
    <property type="taxonomic scope" value="Bacteria"/>
</dbReference>
<dbReference type="InterPro" id="IPR036259">
    <property type="entry name" value="MFS_trans_sf"/>
</dbReference>
<feature type="transmembrane region" description="Helical" evidence="5">
    <location>
        <begin position="333"/>
        <end position="353"/>
    </location>
</feature>
<feature type="domain" description="Major facilitator superfamily (MFS) profile" evidence="6">
    <location>
        <begin position="8"/>
        <end position="387"/>
    </location>
</feature>
<feature type="transmembrane region" description="Helical" evidence="5">
    <location>
        <begin position="132"/>
        <end position="154"/>
    </location>
</feature>
<evidence type="ECO:0000313" key="8">
    <source>
        <dbReference type="Proteomes" id="UP000003835"/>
    </source>
</evidence>
<proteinExistence type="predicted"/>
<dbReference type="EMBL" id="DS989848">
    <property type="protein sequence ID" value="EDX75690.1"/>
    <property type="molecule type" value="Genomic_DNA"/>
</dbReference>
<feature type="transmembrane region" description="Helical" evidence="5">
    <location>
        <begin position="359"/>
        <end position="379"/>
    </location>
</feature>
<accession>B4VQN8</accession>
<dbReference type="PANTHER" id="PTHR23531">
    <property type="entry name" value="QUINOLENE RESISTANCE PROTEIN NORA"/>
    <property type="match status" value="1"/>
</dbReference>
<feature type="transmembrane region" description="Helical" evidence="5">
    <location>
        <begin position="299"/>
        <end position="321"/>
    </location>
</feature>
<evidence type="ECO:0000259" key="6">
    <source>
        <dbReference type="PROSITE" id="PS50850"/>
    </source>
</evidence>
<name>B4VQN8_9CYAN</name>
<comment type="subcellular location">
    <subcellularLocation>
        <location evidence="1">Cell membrane</location>
        <topology evidence="1">Multi-pass membrane protein</topology>
    </subcellularLocation>
</comment>
<evidence type="ECO:0000256" key="5">
    <source>
        <dbReference type="SAM" id="Phobius"/>
    </source>
</evidence>
<feature type="transmembrane region" description="Helical" evidence="5">
    <location>
        <begin position="70"/>
        <end position="89"/>
    </location>
</feature>
<dbReference type="InterPro" id="IPR020846">
    <property type="entry name" value="MFS_dom"/>
</dbReference>
<gene>
    <name evidence="7" type="ORF">MC7420_6345</name>
</gene>
<organism evidence="7 8">
    <name type="scientific">Coleofasciculus chthonoplastes PCC 7420</name>
    <dbReference type="NCBI Taxonomy" id="118168"/>
    <lineage>
        <taxon>Bacteria</taxon>
        <taxon>Bacillati</taxon>
        <taxon>Cyanobacteriota</taxon>
        <taxon>Cyanophyceae</taxon>
        <taxon>Coleofasciculales</taxon>
        <taxon>Coleofasciculaceae</taxon>
        <taxon>Coleofasciculus</taxon>
    </lineage>
</organism>
<evidence type="ECO:0000256" key="1">
    <source>
        <dbReference type="ARBA" id="ARBA00004651"/>
    </source>
</evidence>
<dbReference type="HOGENOM" id="CLU_001265_10_13_3"/>
<keyword evidence="3 5" id="KW-1133">Transmembrane helix</keyword>
<dbReference type="PRINTS" id="PR01036">
    <property type="entry name" value="TCRTETB"/>
</dbReference>
<feature type="transmembrane region" description="Helical" evidence="5">
    <location>
        <begin position="244"/>
        <end position="262"/>
    </location>
</feature>